<name>A0A1Y2DQW3_9PEZI</name>
<accession>A0A1Y2DQW3</accession>
<gene>
    <name evidence="2" type="ORF">BCR38DRAFT_36888</name>
</gene>
<organism evidence="2 3">
    <name type="scientific">Pseudomassariella vexata</name>
    <dbReference type="NCBI Taxonomy" id="1141098"/>
    <lineage>
        <taxon>Eukaryota</taxon>
        <taxon>Fungi</taxon>
        <taxon>Dikarya</taxon>
        <taxon>Ascomycota</taxon>
        <taxon>Pezizomycotina</taxon>
        <taxon>Sordariomycetes</taxon>
        <taxon>Xylariomycetidae</taxon>
        <taxon>Amphisphaeriales</taxon>
        <taxon>Pseudomassariaceae</taxon>
        <taxon>Pseudomassariella</taxon>
    </lineage>
</organism>
<dbReference type="GeneID" id="63773475"/>
<comment type="caution">
    <text evidence="2">The sequence shown here is derived from an EMBL/GenBank/DDBJ whole genome shotgun (WGS) entry which is preliminary data.</text>
</comment>
<feature type="chain" id="PRO_5012779249" evidence="1">
    <location>
        <begin position="18"/>
        <end position="172"/>
    </location>
</feature>
<reference evidence="2 3" key="1">
    <citation type="submission" date="2016-07" db="EMBL/GenBank/DDBJ databases">
        <title>Pervasive Adenine N6-methylation of Active Genes in Fungi.</title>
        <authorList>
            <consortium name="DOE Joint Genome Institute"/>
            <person name="Mondo S.J."/>
            <person name="Dannebaum R.O."/>
            <person name="Kuo R.C."/>
            <person name="Labutti K."/>
            <person name="Haridas S."/>
            <person name="Kuo A."/>
            <person name="Salamov A."/>
            <person name="Ahrendt S.R."/>
            <person name="Lipzen A."/>
            <person name="Sullivan W."/>
            <person name="Andreopoulos W.B."/>
            <person name="Clum A."/>
            <person name="Lindquist E."/>
            <person name="Daum C."/>
            <person name="Ramamoorthy G.K."/>
            <person name="Gryganskyi A."/>
            <person name="Culley D."/>
            <person name="Magnuson J.K."/>
            <person name="James T.Y."/>
            <person name="O'Malley M.A."/>
            <person name="Stajich J.E."/>
            <person name="Spatafora J.W."/>
            <person name="Visel A."/>
            <person name="Grigoriev I.V."/>
        </authorList>
    </citation>
    <scope>NUCLEOTIDE SEQUENCE [LARGE SCALE GENOMIC DNA]</scope>
    <source>
        <strain evidence="2 3">CBS 129021</strain>
    </source>
</reference>
<dbReference type="EMBL" id="MCFJ01000010">
    <property type="protein sequence ID" value="ORY61569.1"/>
    <property type="molecule type" value="Genomic_DNA"/>
</dbReference>
<dbReference type="AlphaFoldDB" id="A0A1Y2DQW3"/>
<proteinExistence type="predicted"/>
<evidence type="ECO:0000256" key="1">
    <source>
        <dbReference type="SAM" id="SignalP"/>
    </source>
</evidence>
<dbReference type="OrthoDB" id="5199481at2759"/>
<keyword evidence="1" id="KW-0732">Signal</keyword>
<dbReference type="Proteomes" id="UP000193689">
    <property type="component" value="Unassembled WGS sequence"/>
</dbReference>
<protein>
    <submittedName>
        <fullName evidence="2">Uncharacterized protein</fullName>
    </submittedName>
</protein>
<evidence type="ECO:0000313" key="3">
    <source>
        <dbReference type="Proteomes" id="UP000193689"/>
    </source>
</evidence>
<evidence type="ECO:0000313" key="2">
    <source>
        <dbReference type="EMBL" id="ORY61569.1"/>
    </source>
</evidence>
<dbReference type="InParanoid" id="A0A1Y2DQW3"/>
<feature type="signal peptide" evidence="1">
    <location>
        <begin position="1"/>
        <end position="17"/>
    </location>
</feature>
<dbReference type="RefSeq" id="XP_040713646.1">
    <property type="nucleotide sequence ID" value="XM_040857263.1"/>
</dbReference>
<sequence length="172" mass="18537">MKFNLGSLSLLAAAVLASPIIQQRADMQVYKLSVSCKLNAALDGQEIKLSGSTLGVYQDANATPVQVYPTNTTTQDVLSLHMYPIGIVDHALGLTNGPGLFDFVDIVNPAASSSSGDWQTFQMSEGKITNDNVGQWLAFPDTSSSWVIRWSDNTGVTTADYMPVDVLYQSIN</sequence>
<keyword evidence="3" id="KW-1185">Reference proteome</keyword>